<protein>
    <submittedName>
        <fullName evidence="1">Phenylacetate--CoA ligase family protein</fullName>
    </submittedName>
</protein>
<sequence length="59" mass="6440">AGPGNTDVQIDLMNRLPVTGFVGMASYLKVINDKAVFKGLDPRKAFQLDFAFVSAERLP</sequence>
<dbReference type="AlphaFoldDB" id="A0A6P1ZCC0"/>
<name>A0A6P1ZCC0_9BACT</name>
<gene>
    <name evidence="1" type="ORF">DQK91_23655</name>
</gene>
<evidence type="ECO:0000313" key="1">
    <source>
        <dbReference type="EMBL" id="TVM23278.1"/>
    </source>
</evidence>
<feature type="non-terminal residue" evidence="1">
    <location>
        <position position="1"/>
    </location>
</feature>
<dbReference type="InterPro" id="IPR042099">
    <property type="entry name" value="ANL_N_sf"/>
</dbReference>
<dbReference type="Gene3D" id="3.40.50.12780">
    <property type="entry name" value="N-terminal domain of ligase-like"/>
    <property type="match status" value="1"/>
</dbReference>
<proteinExistence type="predicted"/>
<dbReference type="Proteomes" id="UP000434052">
    <property type="component" value="Unassembled WGS sequence"/>
</dbReference>
<dbReference type="GO" id="GO:0016874">
    <property type="term" value="F:ligase activity"/>
    <property type="evidence" value="ECO:0007669"/>
    <property type="project" value="UniProtKB-KW"/>
</dbReference>
<keyword evidence="1" id="KW-0436">Ligase</keyword>
<reference evidence="1 2" key="1">
    <citation type="submission" date="2018-06" db="EMBL/GenBank/DDBJ databases">
        <title>Complete genome of Desulfovibrio marinus P48SEP.</title>
        <authorList>
            <person name="Crispim J.S."/>
            <person name="Vidigal P.M.P."/>
            <person name="Silva L.C.F."/>
            <person name="Araujo L.C."/>
            <person name="Laguardia C.N."/>
            <person name="Dias R.S."/>
            <person name="Sousa M.P."/>
            <person name="Paula S.O."/>
            <person name="Silva C."/>
        </authorList>
    </citation>
    <scope>NUCLEOTIDE SEQUENCE [LARGE SCALE GENOMIC DNA]</scope>
    <source>
        <strain evidence="1 2">P48SEP</strain>
    </source>
</reference>
<comment type="caution">
    <text evidence="1">The sequence shown here is derived from an EMBL/GenBank/DDBJ whole genome shotgun (WGS) entry which is preliminary data.</text>
</comment>
<evidence type="ECO:0000313" key="2">
    <source>
        <dbReference type="Proteomes" id="UP000434052"/>
    </source>
</evidence>
<organism evidence="1 2">
    <name type="scientific">Oceanidesulfovibrio marinus</name>
    <dbReference type="NCBI Taxonomy" id="370038"/>
    <lineage>
        <taxon>Bacteria</taxon>
        <taxon>Pseudomonadati</taxon>
        <taxon>Thermodesulfobacteriota</taxon>
        <taxon>Desulfovibrionia</taxon>
        <taxon>Desulfovibrionales</taxon>
        <taxon>Desulfovibrionaceae</taxon>
        <taxon>Oceanidesulfovibrio</taxon>
    </lineage>
</organism>
<dbReference type="EMBL" id="QMIF01000378">
    <property type="protein sequence ID" value="TVM23278.1"/>
    <property type="molecule type" value="Genomic_DNA"/>
</dbReference>
<accession>A0A6P1ZCC0</accession>